<feature type="domain" description="RsdA/BaiN/AoA(So)-like insert" evidence="5">
    <location>
        <begin position="196"/>
        <end position="350"/>
    </location>
</feature>
<dbReference type="InterPro" id="IPR036188">
    <property type="entry name" value="FAD/NAD-bd_sf"/>
</dbReference>
<dbReference type="InterPro" id="IPR004792">
    <property type="entry name" value="BaiN-like"/>
</dbReference>
<dbReference type="NCBIfam" id="TIGR03862">
    <property type="entry name" value="flavo_PP4765"/>
    <property type="match status" value="1"/>
</dbReference>
<dbReference type="Proteomes" id="UP000501466">
    <property type="component" value="Chromosome"/>
</dbReference>
<dbReference type="Gene3D" id="3.50.50.60">
    <property type="entry name" value="FAD/NAD(P)-binding domain"/>
    <property type="match status" value="1"/>
</dbReference>
<dbReference type="PANTHER" id="PTHR42887:SF1">
    <property type="entry name" value="BLR3961 PROTEIN"/>
    <property type="match status" value="1"/>
</dbReference>
<comment type="cofactor">
    <cofactor evidence="1">
        <name>FAD</name>
        <dbReference type="ChEBI" id="CHEBI:57692"/>
    </cofactor>
</comment>
<dbReference type="PANTHER" id="PTHR42887">
    <property type="entry name" value="OS12G0638800 PROTEIN"/>
    <property type="match status" value="1"/>
</dbReference>
<keyword evidence="3" id="KW-0274">FAD</keyword>
<name>A0A6F8PQH5_9GAMM</name>
<keyword evidence="7" id="KW-1185">Reference proteome</keyword>
<evidence type="ECO:0000256" key="2">
    <source>
        <dbReference type="ARBA" id="ARBA00022630"/>
    </source>
</evidence>
<evidence type="ECO:0000256" key="1">
    <source>
        <dbReference type="ARBA" id="ARBA00001974"/>
    </source>
</evidence>
<feature type="domain" description="RsdA/BaiN/AoA(So)-like Rossmann fold-like" evidence="4">
    <location>
        <begin position="7"/>
        <end position="402"/>
    </location>
</feature>
<keyword evidence="2" id="KW-0285">Flavoprotein</keyword>
<protein>
    <submittedName>
        <fullName evidence="6">NAD(FAD)-utilizing dehydrogenase</fullName>
    </submittedName>
</protein>
<dbReference type="Pfam" id="PF03486">
    <property type="entry name" value="HI0933_like"/>
    <property type="match status" value="1"/>
</dbReference>
<evidence type="ECO:0000313" key="7">
    <source>
        <dbReference type="Proteomes" id="UP000501466"/>
    </source>
</evidence>
<dbReference type="InterPro" id="IPR022460">
    <property type="entry name" value="Flavoprotein_PP4765"/>
</dbReference>
<dbReference type="Gene3D" id="1.10.8.260">
    <property type="entry name" value="HI0933 insert domain-like"/>
    <property type="match status" value="1"/>
</dbReference>
<evidence type="ECO:0000256" key="3">
    <source>
        <dbReference type="ARBA" id="ARBA00022827"/>
    </source>
</evidence>
<dbReference type="NCBIfam" id="TIGR00275">
    <property type="entry name" value="aminoacetone oxidase family FAD-binding enzyme"/>
    <property type="match status" value="1"/>
</dbReference>
<dbReference type="SUPFAM" id="SSF51905">
    <property type="entry name" value="FAD/NAD(P)-binding domain"/>
    <property type="match status" value="1"/>
</dbReference>
<dbReference type="Gene3D" id="2.40.30.10">
    <property type="entry name" value="Translation factors"/>
    <property type="match status" value="1"/>
</dbReference>
<evidence type="ECO:0000259" key="5">
    <source>
        <dbReference type="Pfam" id="PF22780"/>
    </source>
</evidence>
<organism evidence="6 7">
    <name type="scientific">Thiosulfativibrio zosterae</name>
    <dbReference type="NCBI Taxonomy" id="2675053"/>
    <lineage>
        <taxon>Bacteria</taxon>
        <taxon>Pseudomonadati</taxon>
        <taxon>Pseudomonadota</taxon>
        <taxon>Gammaproteobacteria</taxon>
        <taxon>Thiotrichales</taxon>
        <taxon>Piscirickettsiaceae</taxon>
        <taxon>Thiosulfativibrio</taxon>
    </lineage>
</organism>
<dbReference type="AlphaFoldDB" id="A0A6F8PQH5"/>
<dbReference type="InterPro" id="IPR055178">
    <property type="entry name" value="RsdA/BaiN/AoA(So)-like_dom"/>
</dbReference>
<dbReference type="Pfam" id="PF22780">
    <property type="entry name" value="HI0933_like_1st"/>
    <property type="match status" value="1"/>
</dbReference>
<reference evidence="7" key="1">
    <citation type="submission" date="2019-11" db="EMBL/GenBank/DDBJ databases">
        <title>Isolation and characterization of two novel species in the genus Thiomicrorhabdus.</title>
        <authorList>
            <person name="Mochizuki J."/>
            <person name="Kojima H."/>
            <person name="Fukui M."/>
        </authorList>
    </citation>
    <scope>NUCLEOTIDE SEQUENCE [LARGE SCALE GENOMIC DNA]</scope>
    <source>
        <strain evidence="7">AkT22</strain>
    </source>
</reference>
<dbReference type="EMBL" id="AP021888">
    <property type="protein sequence ID" value="BBP44382.1"/>
    <property type="molecule type" value="Genomic_DNA"/>
</dbReference>
<evidence type="ECO:0000259" key="4">
    <source>
        <dbReference type="Pfam" id="PF03486"/>
    </source>
</evidence>
<dbReference type="RefSeq" id="WP_173292104.1">
    <property type="nucleotide sequence ID" value="NZ_AP021888.1"/>
</dbReference>
<dbReference type="PRINTS" id="PR00419">
    <property type="entry name" value="ADXRDTASE"/>
</dbReference>
<dbReference type="InterPro" id="IPR057661">
    <property type="entry name" value="RsdA/BaiN/AoA(So)_Rossmann"/>
</dbReference>
<proteinExistence type="predicted"/>
<evidence type="ECO:0000313" key="6">
    <source>
        <dbReference type="EMBL" id="BBP44382.1"/>
    </source>
</evidence>
<dbReference type="InterPro" id="IPR023166">
    <property type="entry name" value="BaiN-like_dom_sf"/>
</dbReference>
<dbReference type="SUPFAM" id="SSF160996">
    <property type="entry name" value="HI0933 insert domain-like"/>
    <property type="match status" value="1"/>
</dbReference>
<gene>
    <name evidence="6" type="ORF">THMIRHAT_21280</name>
</gene>
<sequence>MSLSQSSIAIIGAGPAGLMAAEVLAKAGLRVTVYDAMPSAGRKLLQAGRGGLNITHSEPYVDFVQRYDAKSELIIHGWLTQFDANALRAWVSELGIETFIGSSGRVYPLNMQAAPLLRLWLHRLRSAGVQFAMRHTCLGWTDAGELRLQNPEGEIRIKPNATLLAMGGASWPKLGSNGAWKSWFETDGLSVSPFLPANCGFNVAWSSIFSEKFAGQPLKNVVLSVTDKNGQTHQKRGEAMLTAHGIEGSLIYALSAPIRDTLLQTSPVTVLADLMPDVSLDKLHNALRKPKGKQSLASFFKRQGLSALQVGLLREVLTPQQLSDMPLVAQTLKRFPIQIQSTRPIEEAISTAGGVSFAELSQSLMLTQKPGVFCAGEMLDWEAPTGGYLLTAVMASGLVAAKGVIEYLNSKH</sequence>
<dbReference type="KEGG" id="tzo:THMIRHAT_21280"/>
<accession>A0A6F8PQH5</accession>